<feature type="chain" id="PRO_5022236975" evidence="1">
    <location>
        <begin position="28"/>
        <end position="190"/>
    </location>
</feature>
<dbReference type="OrthoDB" id="265401at2"/>
<proteinExistence type="predicted"/>
<keyword evidence="3" id="KW-1185">Reference proteome</keyword>
<gene>
    <name evidence="2" type="ORF">I41_00470</name>
</gene>
<protein>
    <submittedName>
        <fullName evidence="2">Uncharacterized protein</fullName>
    </submittedName>
</protein>
<feature type="signal peptide" evidence="1">
    <location>
        <begin position="1"/>
        <end position="27"/>
    </location>
</feature>
<evidence type="ECO:0000313" key="3">
    <source>
        <dbReference type="Proteomes" id="UP000317909"/>
    </source>
</evidence>
<name>A0A517TR93_9BACT</name>
<dbReference type="KEGG" id="llh:I41_00470"/>
<reference evidence="2 3" key="1">
    <citation type="submission" date="2019-02" db="EMBL/GenBank/DDBJ databases">
        <title>Deep-cultivation of Planctomycetes and their phenomic and genomic characterization uncovers novel biology.</title>
        <authorList>
            <person name="Wiegand S."/>
            <person name="Jogler M."/>
            <person name="Boedeker C."/>
            <person name="Pinto D."/>
            <person name="Vollmers J."/>
            <person name="Rivas-Marin E."/>
            <person name="Kohn T."/>
            <person name="Peeters S.H."/>
            <person name="Heuer A."/>
            <person name="Rast P."/>
            <person name="Oberbeckmann S."/>
            <person name="Bunk B."/>
            <person name="Jeske O."/>
            <person name="Meyerdierks A."/>
            <person name="Storesund J.E."/>
            <person name="Kallscheuer N."/>
            <person name="Luecker S."/>
            <person name="Lage O.M."/>
            <person name="Pohl T."/>
            <person name="Merkel B.J."/>
            <person name="Hornburger P."/>
            <person name="Mueller R.-W."/>
            <person name="Bruemmer F."/>
            <person name="Labrenz M."/>
            <person name="Spormann A.M."/>
            <person name="Op den Camp H."/>
            <person name="Overmann J."/>
            <person name="Amann R."/>
            <person name="Jetten M.S.M."/>
            <person name="Mascher T."/>
            <person name="Medema M.H."/>
            <person name="Devos D.P."/>
            <person name="Kaster A.-K."/>
            <person name="Ovreas L."/>
            <person name="Rohde M."/>
            <person name="Galperin M.Y."/>
            <person name="Jogler C."/>
        </authorList>
    </citation>
    <scope>NUCLEOTIDE SEQUENCE [LARGE SCALE GENOMIC DNA]</scope>
    <source>
        <strain evidence="2 3">I41</strain>
    </source>
</reference>
<dbReference type="RefSeq" id="WP_145429839.1">
    <property type="nucleotide sequence ID" value="NZ_CP036339.1"/>
</dbReference>
<dbReference type="Proteomes" id="UP000317909">
    <property type="component" value="Chromosome"/>
</dbReference>
<accession>A0A517TR93</accession>
<dbReference type="AlphaFoldDB" id="A0A517TR93"/>
<keyword evidence="1" id="KW-0732">Signal</keyword>
<organism evidence="2 3">
    <name type="scientific">Lacipirellula limnantheis</name>
    <dbReference type="NCBI Taxonomy" id="2528024"/>
    <lineage>
        <taxon>Bacteria</taxon>
        <taxon>Pseudomonadati</taxon>
        <taxon>Planctomycetota</taxon>
        <taxon>Planctomycetia</taxon>
        <taxon>Pirellulales</taxon>
        <taxon>Lacipirellulaceae</taxon>
        <taxon>Lacipirellula</taxon>
    </lineage>
</organism>
<sequence length="190" mass="20948" precursor="true">MRLTVACPYIVLFGLVALATSWSTAHAETSKIAAPPKYVTFDGQRLNLAWQNENPELPIAEFIPEGETLEKWTQLASIRRFPEQDDAQALAQRTVEGVAEQYPGAPTNLQSDPDGSDAVIEFIVTPPDDSFAEYNLFRYAQDPAGGVVAEQYALRGYGNRQEFLDGLTERRQKLLDEMAATGLEAPAAKK</sequence>
<evidence type="ECO:0000256" key="1">
    <source>
        <dbReference type="SAM" id="SignalP"/>
    </source>
</evidence>
<evidence type="ECO:0000313" key="2">
    <source>
        <dbReference type="EMBL" id="QDT70894.1"/>
    </source>
</evidence>
<dbReference type="EMBL" id="CP036339">
    <property type="protein sequence ID" value="QDT70894.1"/>
    <property type="molecule type" value="Genomic_DNA"/>
</dbReference>